<protein>
    <submittedName>
        <fullName evidence="10">Phosphatidylinositol glycan, class U</fullName>
    </submittedName>
</protein>
<comment type="pathway">
    <text evidence="2">Glycolipid biosynthesis; glycosylphosphatidylinositol-anchor biosynthesis.</text>
</comment>
<name>A0A854QLR7_CRYNE</name>
<dbReference type="GO" id="GO:0016255">
    <property type="term" value="P:attachment of GPI anchor to protein"/>
    <property type="evidence" value="ECO:0007669"/>
    <property type="project" value="InterPro"/>
</dbReference>
<evidence type="ECO:0000313" key="10">
    <source>
        <dbReference type="EMBL" id="OXG28764.1"/>
    </source>
</evidence>
<evidence type="ECO:0000256" key="8">
    <source>
        <dbReference type="ARBA" id="ARBA00023136"/>
    </source>
</evidence>
<dbReference type="Proteomes" id="UP000199727">
    <property type="component" value="Unassembled WGS sequence"/>
</dbReference>
<dbReference type="OrthoDB" id="549017at2759"/>
<dbReference type="UniPathway" id="UPA00196"/>
<feature type="transmembrane region" description="Helical" evidence="9">
    <location>
        <begin position="301"/>
        <end position="330"/>
    </location>
</feature>
<dbReference type="PANTHER" id="PTHR13121:SF0">
    <property type="entry name" value="PHOSPHATIDYLINOSITOL GLYCAN ANCHOR BIOSYNTHESIS CLASS U PROTEIN"/>
    <property type="match status" value="1"/>
</dbReference>
<feature type="transmembrane region" description="Helical" evidence="9">
    <location>
        <begin position="371"/>
        <end position="393"/>
    </location>
</feature>
<dbReference type="GO" id="GO:0042765">
    <property type="term" value="C:GPI-anchor transamidase complex"/>
    <property type="evidence" value="ECO:0007669"/>
    <property type="project" value="InterPro"/>
</dbReference>
<keyword evidence="5 9" id="KW-0812">Transmembrane</keyword>
<feature type="transmembrane region" description="Helical" evidence="9">
    <location>
        <begin position="212"/>
        <end position="234"/>
    </location>
</feature>
<comment type="similarity">
    <text evidence="3">Belongs to the PIGU family.</text>
</comment>
<dbReference type="AlphaFoldDB" id="A0A854QLR7"/>
<comment type="caution">
    <text evidence="10">The sequence shown here is derived from an EMBL/GenBank/DDBJ whole genome shotgun (WGS) entry which is preliminary data.</text>
</comment>
<feature type="transmembrane region" description="Helical" evidence="9">
    <location>
        <begin position="274"/>
        <end position="295"/>
    </location>
</feature>
<evidence type="ECO:0000256" key="1">
    <source>
        <dbReference type="ARBA" id="ARBA00004477"/>
    </source>
</evidence>
<evidence type="ECO:0000256" key="3">
    <source>
        <dbReference type="ARBA" id="ARBA00010026"/>
    </source>
</evidence>
<feature type="transmembrane region" description="Helical" evidence="9">
    <location>
        <begin position="173"/>
        <end position="200"/>
    </location>
</feature>
<dbReference type="PANTHER" id="PTHR13121">
    <property type="entry name" value="GPI TRANSAMIDASE COMPONENT PIG-U"/>
    <property type="match status" value="1"/>
</dbReference>
<evidence type="ECO:0000256" key="5">
    <source>
        <dbReference type="ARBA" id="ARBA00022692"/>
    </source>
</evidence>
<feature type="transmembrane region" description="Helical" evidence="9">
    <location>
        <begin position="20"/>
        <end position="43"/>
    </location>
</feature>
<evidence type="ECO:0000313" key="11">
    <source>
        <dbReference type="Proteomes" id="UP000199727"/>
    </source>
</evidence>
<feature type="transmembrane region" description="Helical" evidence="9">
    <location>
        <begin position="342"/>
        <end position="365"/>
    </location>
</feature>
<evidence type="ECO:0000256" key="9">
    <source>
        <dbReference type="SAM" id="Phobius"/>
    </source>
</evidence>
<proteinExistence type="inferred from homology"/>
<organism evidence="10 11">
    <name type="scientific">Cryptococcus neoformans Tu259-1</name>
    <dbReference type="NCBI Taxonomy" id="1230072"/>
    <lineage>
        <taxon>Eukaryota</taxon>
        <taxon>Fungi</taxon>
        <taxon>Dikarya</taxon>
        <taxon>Basidiomycota</taxon>
        <taxon>Agaricomycotina</taxon>
        <taxon>Tremellomycetes</taxon>
        <taxon>Tremellales</taxon>
        <taxon>Cryptococcaceae</taxon>
        <taxon>Cryptococcus</taxon>
        <taxon>Cryptococcus neoformans species complex</taxon>
    </lineage>
</organism>
<gene>
    <name evidence="10" type="ORF">C361_00412</name>
</gene>
<keyword evidence="8 9" id="KW-0472">Membrane</keyword>
<feature type="transmembrane region" description="Helical" evidence="9">
    <location>
        <begin position="131"/>
        <end position="153"/>
    </location>
</feature>
<keyword evidence="6" id="KW-0256">Endoplasmic reticulum</keyword>
<dbReference type="Pfam" id="PF06728">
    <property type="entry name" value="PIG-U"/>
    <property type="match status" value="1"/>
</dbReference>
<accession>A0A854QLR7</accession>
<dbReference type="EMBL" id="AMKT01000010">
    <property type="protein sequence ID" value="OXG28764.1"/>
    <property type="molecule type" value="Genomic_DNA"/>
</dbReference>
<evidence type="ECO:0000256" key="4">
    <source>
        <dbReference type="ARBA" id="ARBA00022502"/>
    </source>
</evidence>
<evidence type="ECO:0000256" key="6">
    <source>
        <dbReference type="ARBA" id="ARBA00022824"/>
    </source>
</evidence>
<dbReference type="GO" id="GO:0006506">
    <property type="term" value="P:GPI anchor biosynthetic process"/>
    <property type="evidence" value="ECO:0007669"/>
    <property type="project" value="UniProtKB-UniPathway"/>
</dbReference>
<reference evidence="10 11" key="1">
    <citation type="submission" date="2017-06" db="EMBL/GenBank/DDBJ databases">
        <title>Global population genomics of the pathogenic fungus Cryptococcus neoformans var. grubii.</title>
        <authorList>
            <person name="Cuomo C."/>
            <person name="Litvintseva A."/>
            <person name="Chen Y."/>
            <person name="Young S."/>
            <person name="Zeng Q."/>
            <person name="Chapman S."/>
            <person name="Gujja S."/>
            <person name="Saif S."/>
            <person name="Birren B."/>
        </authorList>
    </citation>
    <scope>NUCLEOTIDE SEQUENCE [LARGE SCALE GENOMIC DNA]</scope>
    <source>
        <strain evidence="10 11">Tu259-1</strain>
    </source>
</reference>
<evidence type="ECO:0000256" key="2">
    <source>
        <dbReference type="ARBA" id="ARBA00004687"/>
    </source>
</evidence>
<sequence>MDIDTMSYLERLCSHKVSHSQVYIVGAVLRMALFTLPEIVMILQRRPELSTPLTSFRSIQEGVFIYQHGTSPYSGGTFYHSPIYLNLFSHVIPISSTYSTATFWTLADLWGAWSLVKISQARNQKGYTRDALIAAVYLLNPYSLLTCIARSTTTLDNAVLLGALSAAATGKTTFSLILLAVAVHTSFYPIILLPPIVILLGKTDTKQSKKSLVLQSLSFFAASTMAIGVFNFVIMGNNWIWKSLGTSLEVTNLTPNVGMWWYFFTEMFDHFRTFFLGVFQLHTVIYVAPICIRMVDRPLDAILLLLAIFITWKSFPALGDMGLCAGLIGCFPDILANLRHPLFSLTVHLYTSILLPLLHSLWLLTGTGNANFFYAATMVYGLNASLVIVDMLGASMRVEVKERATLEGADDQSEKQDKKECTDDVSENWEARKWYAVQFTK</sequence>
<keyword evidence="4" id="KW-0337">GPI-anchor biosynthesis</keyword>
<comment type="subcellular location">
    <subcellularLocation>
        <location evidence="1">Endoplasmic reticulum membrane</location>
        <topology evidence="1">Multi-pass membrane protein</topology>
    </subcellularLocation>
</comment>
<keyword evidence="7 9" id="KW-1133">Transmembrane helix</keyword>
<dbReference type="InterPro" id="IPR009600">
    <property type="entry name" value="PIG-U"/>
</dbReference>
<evidence type="ECO:0000256" key="7">
    <source>
        <dbReference type="ARBA" id="ARBA00022989"/>
    </source>
</evidence>